<evidence type="ECO:0000313" key="3">
    <source>
        <dbReference type="Proteomes" id="UP000499080"/>
    </source>
</evidence>
<evidence type="ECO:0008006" key="4">
    <source>
        <dbReference type="Google" id="ProtNLM"/>
    </source>
</evidence>
<feature type="chain" id="PRO_5021210832" description="DUF4766 domain-containing protein" evidence="1">
    <location>
        <begin position="24"/>
        <end position="90"/>
    </location>
</feature>
<proteinExistence type="predicted"/>
<dbReference type="AlphaFoldDB" id="A0A4Y2D8J2"/>
<organism evidence="2 3">
    <name type="scientific">Araneus ventricosus</name>
    <name type="common">Orbweaver spider</name>
    <name type="synonym">Epeira ventricosa</name>
    <dbReference type="NCBI Taxonomy" id="182803"/>
    <lineage>
        <taxon>Eukaryota</taxon>
        <taxon>Metazoa</taxon>
        <taxon>Ecdysozoa</taxon>
        <taxon>Arthropoda</taxon>
        <taxon>Chelicerata</taxon>
        <taxon>Arachnida</taxon>
        <taxon>Araneae</taxon>
        <taxon>Araneomorphae</taxon>
        <taxon>Entelegynae</taxon>
        <taxon>Araneoidea</taxon>
        <taxon>Araneidae</taxon>
        <taxon>Araneus</taxon>
    </lineage>
</organism>
<comment type="caution">
    <text evidence="2">The sequence shown here is derived from an EMBL/GenBank/DDBJ whole genome shotgun (WGS) entry which is preliminary data.</text>
</comment>
<sequence>MKFKAAAIAILFLIVLIGPQAEAGKMKKLIKAAILAGSLKPRFIPIPIPIPFKLKINKGERVEHYPVKSYGGGGYGGGGGGYGGGGNDWW</sequence>
<dbReference type="EMBL" id="BGPR01000314">
    <property type="protein sequence ID" value="GBM12427.1"/>
    <property type="molecule type" value="Genomic_DNA"/>
</dbReference>
<keyword evidence="3" id="KW-1185">Reference proteome</keyword>
<feature type="signal peptide" evidence="1">
    <location>
        <begin position="1"/>
        <end position="23"/>
    </location>
</feature>
<accession>A0A4Y2D8J2</accession>
<protein>
    <recommendedName>
        <fullName evidence="4">DUF4766 domain-containing protein</fullName>
    </recommendedName>
</protein>
<evidence type="ECO:0000256" key="1">
    <source>
        <dbReference type="SAM" id="SignalP"/>
    </source>
</evidence>
<keyword evidence="1" id="KW-0732">Signal</keyword>
<reference evidence="2 3" key="1">
    <citation type="journal article" date="2019" name="Sci. Rep.">
        <title>Orb-weaving spider Araneus ventricosus genome elucidates the spidroin gene catalogue.</title>
        <authorList>
            <person name="Kono N."/>
            <person name="Nakamura H."/>
            <person name="Ohtoshi R."/>
            <person name="Moran D.A.P."/>
            <person name="Shinohara A."/>
            <person name="Yoshida Y."/>
            <person name="Fujiwara M."/>
            <person name="Mori M."/>
            <person name="Tomita M."/>
            <person name="Arakawa K."/>
        </authorList>
    </citation>
    <scope>NUCLEOTIDE SEQUENCE [LARGE SCALE GENOMIC DNA]</scope>
</reference>
<dbReference type="Proteomes" id="UP000499080">
    <property type="component" value="Unassembled WGS sequence"/>
</dbReference>
<gene>
    <name evidence="2" type="ORF">AVEN_55270_1</name>
</gene>
<name>A0A4Y2D8J2_ARAVE</name>
<evidence type="ECO:0000313" key="2">
    <source>
        <dbReference type="EMBL" id="GBM12427.1"/>
    </source>
</evidence>